<evidence type="ECO:0000313" key="3">
    <source>
        <dbReference type="Proteomes" id="UP000784294"/>
    </source>
</evidence>
<evidence type="ECO:0000313" key="2">
    <source>
        <dbReference type="EMBL" id="VEL11283.1"/>
    </source>
</evidence>
<feature type="signal peptide" evidence="1">
    <location>
        <begin position="1"/>
        <end position="20"/>
    </location>
</feature>
<protein>
    <submittedName>
        <fullName evidence="2">Uncharacterized protein</fullName>
    </submittedName>
</protein>
<keyword evidence="1" id="KW-0732">Signal</keyword>
<proteinExistence type="predicted"/>
<keyword evidence="3" id="KW-1185">Reference proteome</keyword>
<organism evidence="2 3">
    <name type="scientific">Protopolystoma xenopodis</name>
    <dbReference type="NCBI Taxonomy" id="117903"/>
    <lineage>
        <taxon>Eukaryota</taxon>
        <taxon>Metazoa</taxon>
        <taxon>Spiralia</taxon>
        <taxon>Lophotrochozoa</taxon>
        <taxon>Platyhelminthes</taxon>
        <taxon>Monogenea</taxon>
        <taxon>Polyopisthocotylea</taxon>
        <taxon>Polystomatidea</taxon>
        <taxon>Polystomatidae</taxon>
        <taxon>Protopolystoma</taxon>
    </lineage>
</organism>
<sequence>MYLCFSISILAVACYQWKFAVVNYTHQFLYHLHTSRDHHLHTAKTNPAISASSRLAVPSVVLSLPGDYDIGSHPCAISSPPDWTRALWPDLIPSLPPSVCLFVYTPVCRCVCINKPASCHRWYCTIQHYVDTYKFANKCLSTSVGMPDSAIPIHTGLSPITSRPYPPGDPLLLAHLYVYLSFLAITPPRLHSVQFSHGFTFTRCLAF</sequence>
<accession>A0A448WGK9</accession>
<reference evidence="2" key="1">
    <citation type="submission" date="2018-11" db="EMBL/GenBank/DDBJ databases">
        <authorList>
            <consortium name="Pathogen Informatics"/>
        </authorList>
    </citation>
    <scope>NUCLEOTIDE SEQUENCE</scope>
</reference>
<gene>
    <name evidence="2" type="ORF">PXEA_LOCUS4723</name>
</gene>
<dbReference type="Proteomes" id="UP000784294">
    <property type="component" value="Unassembled WGS sequence"/>
</dbReference>
<name>A0A448WGK9_9PLAT</name>
<dbReference type="AlphaFoldDB" id="A0A448WGK9"/>
<dbReference type="EMBL" id="CAAALY010011358">
    <property type="protein sequence ID" value="VEL11283.1"/>
    <property type="molecule type" value="Genomic_DNA"/>
</dbReference>
<evidence type="ECO:0000256" key="1">
    <source>
        <dbReference type="SAM" id="SignalP"/>
    </source>
</evidence>
<feature type="chain" id="PRO_5019523866" evidence="1">
    <location>
        <begin position="21"/>
        <end position="207"/>
    </location>
</feature>
<comment type="caution">
    <text evidence="2">The sequence shown here is derived from an EMBL/GenBank/DDBJ whole genome shotgun (WGS) entry which is preliminary data.</text>
</comment>